<organism evidence="2 3">
    <name type="scientific">Piscinibacter sakaiensis</name>
    <name type="common">Ideonella sakaiensis</name>
    <dbReference type="NCBI Taxonomy" id="1547922"/>
    <lineage>
        <taxon>Bacteria</taxon>
        <taxon>Pseudomonadati</taxon>
        <taxon>Pseudomonadota</taxon>
        <taxon>Betaproteobacteria</taxon>
        <taxon>Burkholderiales</taxon>
        <taxon>Sphaerotilaceae</taxon>
        <taxon>Piscinibacter</taxon>
    </lineage>
</organism>
<dbReference type="InterPro" id="IPR013976">
    <property type="entry name" value="HDOD"/>
</dbReference>
<evidence type="ECO:0000259" key="1">
    <source>
        <dbReference type="PROSITE" id="PS51833"/>
    </source>
</evidence>
<dbReference type="Proteomes" id="UP000037660">
    <property type="component" value="Unassembled WGS sequence"/>
</dbReference>
<dbReference type="RefSeq" id="WP_054017928.1">
    <property type="nucleotide sequence ID" value="NZ_BBYR01000002.1"/>
</dbReference>
<evidence type="ECO:0000313" key="3">
    <source>
        <dbReference type="Proteomes" id="UP000037660"/>
    </source>
</evidence>
<name>A0A0K8NTM3_PISS1</name>
<dbReference type="AlphaFoldDB" id="A0A0K8NTM3"/>
<protein>
    <submittedName>
        <fullName evidence="2">Putative signal transduction protein</fullName>
    </submittedName>
</protein>
<keyword evidence="3" id="KW-1185">Reference proteome</keyword>
<dbReference type="PANTHER" id="PTHR33525">
    <property type="match status" value="1"/>
</dbReference>
<feature type="domain" description="HDOD" evidence="1">
    <location>
        <begin position="201"/>
        <end position="387"/>
    </location>
</feature>
<sequence length="403" mass="44074">MFDVAILGQVALGYSPFIDRQRNVTATRLTVFALRPDEPLDAGQFLLAIGGVWPAGGARVSLNITSESLLHDLLQAGPTTNVMVEVPAFMAAEPANAEAIRRLHADGSVLLIKGRPLAELPREVLPCFQYSIIDFHDDRRVGDGRSVPPAGVTRSIGHVQAGVRSIAALDESFRRGAAAALGWPLDDLVSGPAAAGRRPGVHTDLQVIIELIHRVDREEPIERLEQTLKRDPTLAFKLLRYINSPAFGFQVEIGSFRHAIMMLGYQRLKRWLALLLATASKDANLQPAMFAAVRRGLLMEELARATSDESMRNEVFICGVFSLLDHLFHEPFKDLLKTIPVPERIHAALVDGEGPYGPYLELVRAIEAESLFDITAASERLMFSPTEINRAVLTALASAAQLG</sequence>
<reference evidence="3" key="1">
    <citation type="submission" date="2015-07" db="EMBL/GenBank/DDBJ databases">
        <title>Discovery of a poly(ethylene terephthalate assimilation.</title>
        <authorList>
            <person name="Yoshida S."/>
            <person name="Hiraga K."/>
            <person name="Takehana T."/>
            <person name="Taniguchi I."/>
            <person name="Yamaji H."/>
            <person name="Maeda Y."/>
            <person name="Toyohara K."/>
            <person name="Miyamoto K."/>
            <person name="Kimura Y."/>
            <person name="Oda K."/>
        </authorList>
    </citation>
    <scope>NUCLEOTIDE SEQUENCE [LARGE SCALE GENOMIC DNA]</scope>
    <source>
        <strain evidence="3">NBRC 110686 / TISTR 2288 / 201-F6</strain>
    </source>
</reference>
<reference evidence="2 3" key="2">
    <citation type="journal article" date="2016" name="Science">
        <title>A bacterium that degrades and assimilates poly(ethylene terephthalate).</title>
        <authorList>
            <person name="Yoshida S."/>
            <person name="Hiraga K."/>
            <person name="Takehana T."/>
            <person name="Taniguchi I."/>
            <person name="Yamaji H."/>
            <person name="Maeda Y."/>
            <person name="Toyohara K."/>
            <person name="Miyamoto K."/>
            <person name="Kimura Y."/>
            <person name="Oda K."/>
        </authorList>
    </citation>
    <scope>NUCLEOTIDE SEQUENCE [LARGE SCALE GENOMIC DNA]</scope>
    <source>
        <strain evidence="3">NBRC 110686 / TISTR 2288 / 201-F6</strain>
    </source>
</reference>
<dbReference type="PANTHER" id="PTHR33525:SF4">
    <property type="entry name" value="CYCLIC DI-GMP PHOSPHODIESTERASE CDGJ"/>
    <property type="match status" value="1"/>
</dbReference>
<dbReference type="Pfam" id="PF08668">
    <property type="entry name" value="HDOD"/>
    <property type="match status" value="1"/>
</dbReference>
<gene>
    <name evidence="2" type="ORF">ISF6_1016</name>
</gene>
<evidence type="ECO:0000313" key="2">
    <source>
        <dbReference type="EMBL" id="GAP33761.1"/>
    </source>
</evidence>
<accession>A0A0K8NTM3</accession>
<dbReference type="Gene3D" id="1.10.3210.10">
    <property type="entry name" value="Hypothetical protein af1432"/>
    <property type="match status" value="1"/>
</dbReference>
<dbReference type="OrthoDB" id="9804751at2"/>
<dbReference type="EMBL" id="BBYR01000002">
    <property type="protein sequence ID" value="GAP33761.1"/>
    <property type="molecule type" value="Genomic_DNA"/>
</dbReference>
<dbReference type="SUPFAM" id="SSF109604">
    <property type="entry name" value="HD-domain/PDEase-like"/>
    <property type="match status" value="1"/>
</dbReference>
<dbReference type="PROSITE" id="PS51833">
    <property type="entry name" value="HDOD"/>
    <property type="match status" value="1"/>
</dbReference>
<dbReference type="STRING" id="1547922.ISF6_1016"/>
<dbReference type="InterPro" id="IPR052340">
    <property type="entry name" value="RNase_Y/CdgJ"/>
</dbReference>
<comment type="caution">
    <text evidence="2">The sequence shown here is derived from an EMBL/GenBank/DDBJ whole genome shotgun (WGS) entry which is preliminary data.</text>
</comment>
<proteinExistence type="predicted"/>